<dbReference type="KEGG" id="bfs:BF9343_3740"/>
<dbReference type="HOGENOM" id="CLU_2876372_0_0_10"/>
<protein>
    <submittedName>
        <fullName evidence="1">Uncharacterized protein</fullName>
    </submittedName>
</protein>
<proteinExistence type="predicted"/>
<dbReference type="Proteomes" id="UP000006731">
    <property type="component" value="Chromosome"/>
</dbReference>
<dbReference type="PaxDb" id="272559-BF9343_3740"/>
<sequence>MFLAESMPYFAGENIKMYKLKTSCMELTIIETNAYLEMRKQFSLLAVQLEDFRKKVAPPTPDK</sequence>
<gene>
    <name evidence="1" type="ORF">BF9343_3740</name>
</gene>
<evidence type="ECO:0000313" key="2">
    <source>
        <dbReference type="Proteomes" id="UP000006731"/>
    </source>
</evidence>
<evidence type="ECO:0000313" key="1">
    <source>
        <dbReference type="EMBL" id="CAH09521.1"/>
    </source>
</evidence>
<accession>Q5L8R2</accession>
<keyword evidence="2" id="KW-1185">Reference proteome</keyword>
<reference evidence="1 2" key="1">
    <citation type="journal article" date="2005" name="Science">
        <title>Extensive DNA inversions in the B. fragilis genome control variable gene expression.</title>
        <authorList>
            <person name="Cerdeno-Tarraga A.M."/>
            <person name="Patrick S."/>
            <person name="Crosmann L."/>
            <person name="Blakely G."/>
            <person name="Abratt V."/>
            <person name="Lennard N."/>
            <person name="Duerden B."/>
            <person name="Poxton I."/>
            <person name="Harris B."/>
            <person name="Quail M.A."/>
            <person name="Barron A."/>
            <person name="Clarck L."/>
            <person name="Corton C."/>
            <person name="Doggett J."/>
            <person name="Holden M.T.G."/>
            <person name="Larke N."/>
            <person name="Line A."/>
            <person name="Lord A."/>
            <person name="Norbertczak H."/>
            <person name="Ormond D."/>
            <person name="Price C."/>
            <person name="Rabbinowitsch E."/>
            <person name="Woodward J."/>
            <person name="Barrel B.G."/>
            <person name="Parkhill J."/>
        </authorList>
    </citation>
    <scope>NUCLEOTIDE SEQUENCE [LARGE SCALE GENOMIC DNA]</scope>
    <source>
        <strain evidence="2">ATCC 25285 / DSM 2151 / CCUG 4856 / JCM 11019 / LMG 10263 / NCTC 9343 / Onslow / VPI 2553 / EN-2</strain>
    </source>
</reference>
<organism evidence="1 2">
    <name type="scientific">Bacteroides fragilis (strain ATCC 25285 / DSM 2151 / CCUG 4856 / JCM 11019 / LMG 10263 / NCTC 9343 / Onslow / VPI 2553 / EN-2)</name>
    <dbReference type="NCBI Taxonomy" id="272559"/>
    <lineage>
        <taxon>Bacteria</taxon>
        <taxon>Pseudomonadati</taxon>
        <taxon>Bacteroidota</taxon>
        <taxon>Bacteroidia</taxon>
        <taxon>Bacteroidales</taxon>
        <taxon>Bacteroidaceae</taxon>
        <taxon>Bacteroides</taxon>
    </lineage>
</organism>
<dbReference type="eggNOG" id="ENOG502ZTAE">
    <property type="taxonomic scope" value="Bacteria"/>
</dbReference>
<name>Q5L8R2_BACFN</name>
<dbReference type="AlphaFoldDB" id="Q5L8R2"/>
<dbReference type="EMBL" id="CR626927">
    <property type="protein sequence ID" value="CAH09521.1"/>
    <property type="molecule type" value="Genomic_DNA"/>
</dbReference>